<dbReference type="Proteomes" id="UP000265724">
    <property type="component" value="Unassembled WGS sequence"/>
</dbReference>
<accession>A0A398DWE7</accession>
<evidence type="ECO:0000259" key="1">
    <source>
        <dbReference type="PROSITE" id="PS50164"/>
    </source>
</evidence>
<gene>
    <name evidence="2" type="ORF">SMC2_02860</name>
    <name evidence="3" type="ORF">SMC3_01370</name>
</gene>
<comment type="caution">
    <text evidence="3">The sequence shown here is derived from an EMBL/GenBank/DDBJ whole genome shotgun (WGS) entry which is preliminary data.</text>
</comment>
<keyword evidence="4" id="KW-1185">Reference proteome</keyword>
<dbReference type="SMART" id="SM00465">
    <property type="entry name" value="GIYc"/>
    <property type="match status" value="1"/>
</dbReference>
<evidence type="ECO:0000313" key="3">
    <source>
        <dbReference type="EMBL" id="RIE14751.1"/>
    </source>
</evidence>
<organism evidence="3 5">
    <name type="scientific">Candidatus Cryosericum hinesii</name>
    <dbReference type="NCBI Taxonomy" id="2290915"/>
    <lineage>
        <taxon>Bacteria</taxon>
        <taxon>Pseudomonadati</taxon>
        <taxon>Caldisericota/Cryosericota group</taxon>
        <taxon>Candidatus Cryosericota</taxon>
        <taxon>Candidatus Cryosericia</taxon>
        <taxon>Candidatus Cryosericales</taxon>
        <taxon>Candidatus Cryosericaceae</taxon>
        <taxon>Candidatus Cryosericum</taxon>
    </lineage>
</organism>
<evidence type="ECO:0000313" key="4">
    <source>
        <dbReference type="Proteomes" id="UP000265724"/>
    </source>
</evidence>
<dbReference type="EMBL" id="QXIW01000007">
    <property type="protein sequence ID" value="RIE14751.1"/>
    <property type="molecule type" value="Genomic_DNA"/>
</dbReference>
<name>A0A398DWE7_9BACT</name>
<dbReference type="InterPro" id="IPR000305">
    <property type="entry name" value="GIY-YIG_endonuc"/>
</dbReference>
<dbReference type="AlphaFoldDB" id="A0A398DWE7"/>
<proteinExistence type="predicted"/>
<evidence type="ECO:0000313" key="2">
    <source>
        <dbReference type="EMBL" id="RIE14301.1"/>
    </source>
</evidence>
<dbReference type="Pfam" id="PF01541">
    <property type="entry name" value="GIY-YIG"/>
    <property type="match status" value="1"/>
</dbReference>
<dbReference type="PROSITE" id="PS50164">
    <property type="entry name" value="GIY_YIG"/>
    <property type="match status" value="1"/>
</dbReference>
<protein>
    <recommendedName>
        <fullName evidence="1">GIY-YIG domain-containing protein</fullName>
    </recommendedName>
</protein>
<sequence length="200" mass="23379">MKVLVQGYQLEFVQVPMRFHERSIVNLFAQKNNKTLTETLSARRYTRLSEEVQRRYPSSLNEKLGEFLYRLKILDDSLYLRFLNEHGDKVFCDFSIEKTVPSKTKGIYCFTTGEGIKYAGRSHDPFERRLNQGYGHISPKNCYLDGQSTNCHVNSLIAEVHDVVSFYVCSIDDDSEIDRLERLLIKSYEPEWNIRLYGDA</sequence>
<evidence type="ECO:0000313" key="5">
    <source>
        <dbReference type="Proteomes" id="UP000266042"/>
    </source>
</evidence>
<dbReference type="EMBL" id="QXIX01000030">
    <property type="protein sequence ID" value="RIE14301.1"/>
    <property type="molecule type" value="Genomic_DNA"/>
</dbReference>
<dbReference type="Proteomes" id="UP000266042">
    <property type="component" value="Unassembled WGS sequence"/>
</dbReference>
<feature type="domain" description="GIY-YIG" evidence="1">
    <location>
        <begin position="103"/>
        <end position="194"/>
    </location>
</feature>
<reference evidence="4 5" key="1">
    <citation type="submission" date="2018-09" db="EMBL/GenBank/DDBJ databases">
        <title>Discovery and Ecogenomic Context for Candidatus Cryosericales, a Global Caldiserica Order Active in Thawing Permafrost.</title>
        <authorList>
            <person name="Martinez M.A."/>
            <person name="Woodcroft B.J."/>
            <person name="Ignacio Espinoza J.C."/>
            <person name="Zayed A."/>
            <person name="Singleton C.M."/>
            <person name="Boyd J."/>
            <person name="Li Y.-F."/>
            <person name="Purvine S."/>
            <person name="Maughan H."/>
            <person name="Hodgkins S.B."/>
            <person name="Anderson D."/>
            <person name="Sederholm M."/>
            <person name="Temperton B."/>
            <person name="Saleska S.R."/>
            <person name="Tyson G.W."/>
            <person name="Rich V.I."/>
        </authorList>
    </citation>
    <scope>NUCLEOTIDE SEQUENCE [LARGE SCALE GENOMIC DNA]</scope>
    <source>
        <strain evidence="2 4">SMC2</strain>
        <strain evidence="3 5">SMC3</strain>
    </source>
</reference>
<dbReference type="RefSeq" id="WP_119088195.1">
    <property type="nucleotide sequence ID" value="NZ_QXIV01000057.1"/>
</dbReference>